<dbReference type="NCBIfam" id="TIGR00326">
    <property type="entry name" value="eubact_ribD"/>
    <property type="match status" value="1"/>
</dbReference>
<feature type="binding site" evidence="15">
    <location>
        <position position="78"/>
    </location>
    <ligand>
        <name>Zn(2+)</name>
        <dbReference type="ChEBI" id="CHEBI:29105"/>
        <note>catalytic</note>
    </ligand>
</feature>
<dbReference type="GO" id="GO:0050661">
    <property type="term" value="F:NADP binding"/>
    <property type="evidence" value="ECO:0007669"/>
    <property type="project" value="InterPro"/>
</dbReference>
<evidence type="ECO:0000256" key="2">
    <source>
        <dbReference type="ARBA" id="ARBA00004882"/>
    </source>
</evidence>
<dbReference type="Pfam" id="PF01872">
    <property type="entry name" value="RibD_C"/>
    <property type="match status" value="1"/>
</dbReference>
<comment type="catalytic activity">
    <reaction evidence="12">
        <text>2,5-diamino-6-hydroxy-4-(5-phosphoribosylamino)-pyrimidine + H2O + H(+) = 5-amino-6-(5-phospho-D-ribosylamino)uracil + NH4(+)</text>
        <dbReference type="Rhea" id="RHEA:21868"/>
        <dbReference type="ChEBI" id="CHEBI:15377"/>
        <dbReference type="ChEBI" id="CHEBI:15378"/>
        <dbReference type="ChEBI" id="CHEBI:28938"/>
        <dbReference type="ChEBI" id="CHEBI:58453"/>
        <dbReference type="ChEBI" id="CHEBI:58614"/>
        <dbReference type="EC" id="3.5.4.26"/>
    </reaction>
</comment>
<dbReference type="SUPFAM" id="SSF53597">
    <property type="entry name" value="Dihydrofolate reductase-like"/>
    <property type="match status" value="1"/>
</dbReference>
<sequence length="356" mass="36695">MRTALMLGRRGQGRAWPNPAVGCVIVRAGRVVGRGWTAPGGRPHAEARALAQAGTAARGATAYVTLEPCAHHGQTPPCAEALIKAGIARVVAPFDDNDPRVSGRGFSMLRAAGIAVDTGVMADEAGRDLGGFLCRNEQGRPEITLKLATSFDGRIATAGGQSRWITGEAARRAVHGLRARHDAVMVGAGTARADDPSLTVRGMGAAQQPVRVVVSRHLGIPLMSQLARSARETPVWLCHGTDADPALIEAWEGVGARLLPCAVTERQLDIGSVAQALGAAGLTRVFCEGGGALAASLLGAGLVDRLVGFTAGLAIGAEGLPGIGALGVARLDEAPRFALERVAPVGGDAMHVWRRV</sequence>
<evidence type="ECO:0000256" key="13">
    <source>
        <dbReference type="PIRSR" id="PIRSR006769-1"/>
    </source>
</evidence>
<name>A0A3A8AYW9_9RHOB</name>
<evidence type="ECO:0000256" key="12">
    <source>
        <dbReference type="PIRNR" id="PIRNR006769"/>
    </source>
</evidence>
<dbReference type="Gene3D" id="3.40.140.10">
    <property type="entry name" value="Cytidine Deaminase, domain 2"/>
    <property type="match status" value="1"/>
</dbReference>
<dbReference type="InterPro" id="IPR002125">
    <property type="entry name" value="CMP_dCMP_dom"/>
</dbReference>
<keyword evidence="9 12" id="KW-0521">NADP</keyword>
<feature type="binding site" evidence="14">
    <location>
        <position position="201"/>
    </location>
    <ligand>
        <name>substrate</name>
    </ligand>
</feature>
<dbReference type="Pfam" id="PF00383">
    <property type="entry name" value="dCMP_cyt_deam_1"/>
    <property type="match status" value="1"/>
</dbReference>
<evidence type="ECO:0000256" key="4">
    <source>
        <dbReference type="ARBA" id="ARBA00005259"/>
    </source>
</evidence>
<evidence type="ECO:0000256" key="15">
    <source>
        <dbReference type="PIRSR" id="PIRSR006769-3"/>
    </source>
</evidence>
<evidence type="ECO:0000256" key="14">
    <source>
        <dbReference type="PIRSR" id="PIRSR006769-2"/>
    </source>
</evidence>
<feature type="binding site" evidence="14">
    <location>
        <position position="178"/>
    </location>
    <ligand>
        <name>substrate</name>
    </ligand>
</feature>
<evidence type="ECO:0000313" key="18">
    <source>
        <dbReference type="Proteomes" id="UP000281128"/>
    </source>
</evidence>
<evidence type="ECO:0000256" key="10">
    <source>
        <dbReference type="ARBA" id="ARBA00023002"/>
    </source>
</evidence>
<dbReference type="GO" id="GO:0008703">
    <property type="term" value="F:5-amino-6-(5-phosphoribosylamino)uracil reductase activity"/>
    <property type="evidence" value="ECO:0007669"/>
    <property type="project" value="UniProtKB-EC"/>
</dbReference>
<reference evidence="17 18" key="1">
    <citation type="submission" date="2018-09" db="EMBL/GenBank/DDBJ databases">
        <title>Roseovarius spongiae sp. nov., isolated from a marine sponge.</title>
        <authorList>
            <person name="Zhuang L."/>
            <person name="Luo L."/>
        </authorList>
    </citation>
    <scope>NUCLEOTIDE SEQUENCE [LARGE SCALE GENOMIC DNA]</scope>
    <source>
        <strain evidence="17 18">HN-E21</strain>
    </source>
</reference>
<evidence type="ECO:0000256" key="8">
    <source>
        <dbReference type="ARBA" id="ARBA00022833"/>
    </source>
</evidence>
<dbReference type="PROSITE" id="PS00903">
    <property type="entry name" value="CYT_DCMP_DEAMINASES_1"/>
    <property type="match status" value="1"/>
</dbReference>
<dbReference type="InterPro" id="IPR004794">
    <property type="entry name" value="Eubact_RibD"/>
</dbReference>
<dbReference type="InterPro" id="IPR011549">
    <property type="entry name" value="RibD_C"/>
</dbReference>
<dbReference type="EC" id="1.1.1.193" evidence="12"/>
<evidence type="ECO:0000313" key="17">
    <source>
        <dbReference type="EMBL" id="RKF17247.1"/>
    </source>
</evidence>
<dbReference type="CDD" id="cd01284">
    <property type="entry name" value="Riboflavin_deaminase-reductase"/>
    <property type="match status" value="1"/>
</dbReference>
<dbReference type="GO" id="GO:0008835">
    <property type="term" value="F:diaminohydroxyphosphoribosylaminopyrimidine deaminase activity"/>
    <property type="evidence" value="ECO:0007669"/>
    <property type="project" value="UniProtKB-EC"/>
</dbReference>
<feature type="binding site" evidence="14">
    <location>
        <position position="194"/>
    </location>
    <ligand>
        <name>NADP(+)</name>
        <dbReference type="ChEBI" id="CHEBI:58349"/>
    </ligand>
</feature>
<dbReference type="NCBIfam" id="TIGR00227">
    <property type="entry name" value="ribD_Cterm"/>
    <property type="match status" value="1"/>
</dbReference>
<dbReference type="EMBL" id="RAPE01000001">
    <property type="protein sequence ID" value="RKF17247.1"/>
    <property type="molecule type" value="Genomic_DNA"/>
</dbReference>
<keyword evidence="6 12" id="KW-0686">Riboflavin biosynthesis</keyword>
<dbReference type="SUPFAM" id="SSF53927">
    <property type="entry name" value="Cytidine deaminase-like"/>
    <property type="match status" value="1"/>
</dbReference>
<dbReference type="AlphaFoldDB" id="A0A3A8AYW9"/>
<proteinExistence type="inferred from homology"/>
<feature type="binding site" evidence="14">
    <location>
        <position position="288"/>
    </location>
    <ligand>
        <name>substrate</name>
    </ligand>
</feature>
<comment type="similarity">
    <text evidence="4 12">In the N-terminal section; belongs to the cytidine and deoxycytidylate deaminase family.</text>
</comment>
<dbReference type="Gene3D" id="3.40.430.10">
    <property type="entry name" value="Dihydrofolate Reductase, subunit A"/>
    <property type="match status" value="1"/>
</dbReference>
<comment type="catalytic activity">
    <reaction evidence="12">
        <text>5-amino-6-(5-phospho-D-ribitylamino)uracil + NADP(+) = 5-amino-6-(5-phospho-D-ribosylamino)uracil + NADPH + H(+)</text>
        <dbReference type="Rhea" id="RHEA:17845"/>
        <dbReference type="ChEBI" id="CHEBI:15378"/>
        <dbReference type="ChEBI" id="CHEBI:57783"/>
        <dbReference type="ChEBI" id="CHEBI:58349"/>
        <dbReference type="ChEBI" id="CHEBI:58421"/>
        <dbReference type="ChEBI" id="CHEBI:58453"/>
        <dbReference type="EC" id="1.1.1.193"/>
    </reaction>
</comment>
<keyword evidence="10 12" id="KW-0560">Oxidoreductase</keyword>
<feature type="binding site" evidence="14">
    <location>
        <position position="164"/>
    </location>
    <ligand>
        <name>NADP(+)</name>
        <dbReference type="ChEBI" id="CHEBI:58349"/>
    </ligand>
</feature>
<evidence type="ECO:0000256" key="6">
    <source>
        <dbReference type="ARBA" id="ARBA00022619"/>
    </source>
</evidence>
<dbReference type="GO" id="GO:0009231">
    <property type="term" value="P:riboflavin biosynthetic process"/>
    <property type="evidence" value="ECO:0007669"/>
    <property type="project" value="UniProtKB-UniPathway"/>
</dbReference>
<keyword evidence="8 12" id="KW-0862">Zinc</keyword>
<feature type="binding site" evidence="14">
    <location>
        <position position="148"/>
    </location>
    <ligand>
        <name>NADP(+)</name>
        <dbReference type="ChEBI" id="CHEBI:58349"/>
    </ligand>
</feature>
<feature type="binding site" evidence="15">
    <location>
        <position position="44"/>
    </location>
    <ligand>
        <name>Zn(2+)</name>
        <dbReference type="ChEBI" id="CHEBI:29105"/>
        <note>catalytic</note>
    </ligand>
</feature>
<comment type="similarity">
    <text evidence="5 12">In the C-terminal section; belongs to the HTP reductase family.</text>
</comment>
<feature type="binding site" evidence="14">
    <location>
        <position position="162"/>
    </location>
    <ligand>
        <name>substrate</name>
    </ligand>
</feature>
<comment type="pathway">
    <text evidence="3 12">Cofactor biosynthesis; riboflavin biosynthesis; 5-amino-6-(D-ribitylamino)uracil from GTP: step 3/4.</text>
</comment>
<dbReference type="GO" id="GO:0008270">
    <property type="term" value="F:zinc ion binding"/>
    <property type="evidence" value="ECO:0007669"/>
    <property type="project" value="InterPro"/>
</dbReference>
<comment type="pathway">
    <text evidence="2 12">Cofactor biosynthesis; riboflavin biosynthesis; 5-amino-6-(D-ribitylamino)uracil from GTP: step 2/4.</text>
</comment>
<evidence type="ECO:0000256" key="1">
    <source>
        <dbReference type="ARBA" id="ARBA00002151"/>
    </source>
</evidence>
<dbReference type="PIRSF" id="PIRSF006769">
    <property type="entry name" value="RibD"/>
    <property type="match status" value="1"/>
</dbReference>
<protein>
    <recommendedName>
        <fullName evidence="12">Riboflavin biosynthesis protein RibD</fullName>
    </recommendedName>
    <domain>
        <recommendedName>
            <fullName evidence="12">Diaminohydroxyphosphoribosylaminopyrimidine deaminase</fullName>
            <shortName evidence="12">DRAP deaminase</shortName>
            <ecNumber evidence="12">3.5.4.26</ecNumber>
        </recommendedName>
        <alternativeName>
            <fullName evidence="12">Riboflavin-specific deaminase</fullName>
        </alternativeName>
    </domain>
    <domain>
        <recommendedName>
            <fullName evidence="12">5-amino-6-(5-phosphoribosylamino)uracil reductase</fullName>
            <ecNumber evidence="12">1.1.1.193</ecNumber>
        </recommendedName>
        <alternativeName>
            <fullName evidence="12">HTP reductase</fullName>
        </alternativeName>
    </domain>
</protein>
<gene>
    <name evidence="17" type="primary">ribD</name>
    <name evidence="17" type="ORF">D6850_03060</name>
</gene>
<feature type="binding site" evidence="14">
    <location>
        <position position="198"/>
    </location>
    <ligand>
        <name>substrate</name>
    </ligand>
</feature>
<feature type="active site" description="Proton donor" evidence="13">
    <location>
        <position position="46"/>
    </location>
</feature>
<organism evidence="17 18">
    <name type="scientific">Roseovarius spongiae</name>
    <dbReference type="NCBI Taxonomy" id="2320272"/>
    <lineage>
        <taxon>Bacteria</taxon>
        <taxon>Pseudomonadati</taxon>
        <taxon>Pseudomonadota</taxon>
        <taxon>Alphaproteobacteria</taxon>
        <taxon>Rhodobacterales</taxon>
        <taxon>Roseobacteraceae</taxon>
        <taxon>Roseovarius</taxon>
    </lineage>
</organism>
<keyword evidence="12 17" id="KW-0378">Hydrolase</keyword>
<dbReference type="PANTHER" id="PTHR38011:SF7">
    <property type="entry name" value="2,5-DIAMINO-6-RIBOSYLAMINO-4(3H)-PYRIMIDINONE 5'-PHOSPHATE REDUCTASE"/>
    <property type="match status" value="1"/>
</dbReference>
<evidence type="ECO:0000256" key="11">
    <source>
        <dbReference type="ARBA" id="ARBA00023268"/>
    </source>
</evidence>
<keyword evidence="7 12" id="KW-0479">Metal-binding</keyword>
<dbReference type="EC" id="3.5.4.26" evidence="12"/>
<feature type="binding site" evidence="14">
    <location>
        <position position="190"/>
    </location>
    <ligand>
        <name>NADP(+)</name>
        <dbReference type="ChEBI" id="CHEBI:58349"/>
    </ligand>
</feature>
<keyword evidence="18" id="KW-1185">Reference proteome</keyword>
<dbReference type="InterPro" id="IPR016192">
    <property type="entry name" value="APOBEC/CMP_deaminase_Zn-bd"/>
</dbReference>
<comment type="caution">
    <text evidence="17">The sequence shown here is derived from an EMBL/GenBank/DDBJ whole genome shotgun (WGS) entry which is preliminary data.</text>
</comment>
<comment type="function">
    <text evidence="1 12">Converts 2,5-diamino-6-(ribosylamino)-4(3h)-pyrimidinone 5'-phosphate into 5-amino-6-(ribosylamino)-2,4(1h,3h)-pyrimidinedione 5'-phosphate.</text>
</comment>
<feature type="binding site" evidence="14">
    <location>
        <begin position="290"/>
        <end position="296"/>
    </location>
    <ligand>
        <name>NADP(+)</name>
        <dbReference type="ChEBI" id="CHEBI:58349"/>
    </ligand>
</feature>
<dbReference type="InterPro" id="IPR050765">
    <property type="entry name" value="Riboflavin_Biosynth_HTPR"/>
</dbReference>
<dbReference type="PROSITE" id="PS51747">
    <property type="entry name" value="CYT_DCMP_DEAMINASES_2"/>
    <property type="match status" value="1"/>
</dbReference>
<evidence type="ECO:0000256" key="3">
    <source>
        <dbReference type="ARBA" id="ARBA00004910"/>
    </source>
</evidence>
<accession>A0A3A8AYW9</accession>
<dbReference type="UniPathway" id="UPA00275">
    <property type="reaction ID" value="UER00401"/>
</dbReference>
<keyword evidence="11" id="KW-0511">Multifunctional enzyme</keyword>
<evidence type="ECO:0000256" key="7">
    <source>
        <dbReference type="ARBA" id="ARBA00022723"/>
    </source>
</evidence>
<feature type="domain" description="CMP/dCMP-type deaminase" evidence="16">
    <location>
        <begin position="1"/>
        <end position="117"/>
    </location>
</feature>
<dbReference type="PANTHER" id="PTHR38011">
    <property type="entry name" value="DIHYDROFOLATE REDUCTASE FAMILY PROTEIN (AFU_ORTHOLOGUE AFUA_8G06820)"/>
    <property type="match status" value="1"/>
</dbReference>
<dbReference type="InterPro" id="IPR002734">
    <property type="entry name" value="RibDG_C"/>
</dbReference>
<dbReference type="OrthoDB" id="9800865at2"/>
<dbReference type="Proteomes" id="UP000281128">
    <property type="component" value="Unassembled WGS sequence"/>
</dbReference>
<comment type="cofactor">
    <cofactor evidence="12 15">
        <name>Zn(2+)</name>
        <dbReference type="ChEBI" id="CHEBI:29105"/>
    </cofactor>
    <text evidence="12 15">Binds 1 zinc ion.</text>
</comment>
<evidence type="ECO:0000256" key="5">
    <source>
        <dbReference type="ARBA" id="ARBA00007417"/>
    </source>
</evidence>
<feature type="binding site" evidence="15">
    <location>
        <position position="69"/>
    </location>
    <ligand>
        <name>Zn(2+)</name>
        <dbReference type="ChEBI" id="CHEBI:29105"/>
        <note>catalytic</note>
    </ligand>
</feature>
<evidence type="ECO:0000259" key="16">
    <source>
        <dbReference type="PROSITE" id="PS51747"/>
    </source>
</evidence>
<evidence type="ECO:0000256" key="9">
    <source>
        <dbReference type="ARBA" id="ARBA00022857"/>
    </source>
</evidence>
<dbReference type="InterPro" id="IPR024072">
    <property type="entry name" value="DHFR-like_dom_sf"/>
</dbReference>
<dbReference type="InterPro" id="IPR016193">
    <property type="entry name" value="Cytidine_deaminase-like"/>
</dbReference>